<dbReference type="EMBL" id="CP137555">
    <property type="protein sequence ID" value="WOX06465.1"/>
    <property type="molecule type" value="Genomic_DNA"/>
</dbReference>
<keyword evidence="8 15" id="KW-0472">Membrane</keyword>
<dbReference type="Pfam" id="PF06295">
    <property type="entry name" value="ZapG-like"/>
    <property type="match status" value="1"/>
</dbReference>
<evidence type="ECO:0000256" key="10">
    <source>
        <dbReference type="ARBA" id="ARBA00035657"/>
    </source>
</evidence>
<keyword evidence="3" id="KW-0997">Cell inner membrane</keyword>
<keyword evidence="6" id="KW-0133">Cell shape</keyword>
<reference evidence="16 17" key="1">
    <citation type="submission" date="2023-10" db="EMBL/GenBank/DDBJ databases">
        <title>Description of Microbulbifer bruguierae sp. nov., isolated from the sediments of mangrove plant Bruguiera sexangula and comparative genomic analyses of the genus Microbulbifer.</title>
        <authorList>
            <person name="Long M."/>
        </authorList>
    </citation>
    <scope>NUCLEOTIDE SEQUENCE [LARGE SCALE GENOMIC DNA]</scope>
    <source>
        <strain evidence="16 17">SPO729</strain>
    </source>
</reference>
<gene>
    <name evidence="16" type="ORF">R5R33_04855</name>
</gene>
<dbReference type="KEGG" id="mpaf:R5R33_04855"/>
<dbReference type="RefSeq" id="WP_318954919.1">
    <property type="nucleotide sequence ID" value="NZ_CP137555.1"/>
</dbReference>
<evidence type="ECO:0000256" key="8">
    <source>
        <dbReference type="ARBA" id="ARBA00023136"/>
    </source>
</evidence>
<keyword evidence="4" id="KW-0132">Cell division</keyword>
<evidence type="ECO:0000313" key="17">
    <source>
        <dbReference type="Proteomes" id="UP001302477"/>
    </source>
</evidence>
<dbReference type="AlphaFoldDB" id="A0AAU0N2I0"/>
<proteinExistence type="inferred from homology"/>
<accession>A0AAU0N2I0</accession>
<dbReference type="GO" id="GO:0051301">
    <property type="term" value="P:cell division"/>
    <property type="evidence" value="ECO:0007669"/>
    <property type="project" value="UniProtKB-KW"/>
</dbReference>
<keyword evidence="2" id="KW-1003">Cell membrane</keyword>
<evidence type="ECO:0000256" key="11">
    <source>
        <dbReference type="ARBA" id="ARBA00035703"/>
    </source>
</evidence>
<evidence type="ECO:0000256" key="3">
    <source>
        <dbReference type="ARBA" id="ARBA00022519"/>
    </source>
</evidence>
<comment type="similarity">
    <text evidence="10">Belongs to the ZapG family.</text>
</comment>
<keyword evidence="9" id="KW-0131">Cell cycle</keyword>
<evidence type="ECO:0000256" key="13">
    <source>
        <dbReference type="SAM" id="Coils"/>
    </source>
</evidence>
<dbReference type="PANTHER" id="PTHR39579:SF1">
    <property type="entry name" value="INNER MEMBRANE PROTEIN YHCB"/>
    <property type="match status" value="1"/>
</dbReference>
<evidence type="ECO:0000256" key="1">
    <source>
        <dbReference type="ARBA" id="ARBA00004377"/>
    </source>
</evidence>
<evidence type="ECO:0000256" key="4">
    <source>
        <dbReference type="ARBA" id="ARBA00022618"/>
    </source>
</evidence>
<organism evidence="16 17">
    <name type="scientific">Microbulbifer pacificus</name>
    <dbReference type="NCBI Taxonomy" id="407164"/>
    <lineage>
        <taxon>Bacteria</taxon>
        <taxon>Pseudomonadati</taxon>
        <taxon>Pseudomonadota</taxon>
        <taxon>Gammaproteobacteria</taxon>
        <taxon>Cellvibrionales</taxon>
        <taxon>Microbulbiferaceae</taxon>
        <taxon>Microbulbifer</taxon>
    </lineage>
</organism>
<evidence type="ECO:0000313" key="16">
    <source>
        <dbReference type="EMBL" id="WOX06465.1"/>
    </source>
</evidence>
<keyword evidence="7 15" id="KW-1133">Transmembrane helix</keyword>
<name>A0AAU0N2I0_9GAMM</name>
<dbReference type="InterPro" id="IPR009386">
    <property type="entry name" value="ZapG-like"/>
</dbReference>
<evidence type="ECO:0000256" key="9">
    <source>
        <dbReference type="ARBA" id="ARBA00023306"/>
    </source>
</evidence>
<comment type="subcellular location">
    <subcellularLocation>
        <location evidence="1">Cell inner membrane</location>
        <topology evidence="1">Single-pass membrane protein</topology>
    </subcellularLocation>
</comment>
<keyword evidence="17" id="KW-1185">Reference proteome</keyword>
<evidence type="ECO:0000256" key="5">
    <source>
        <dbReference type="ARBA" id="ARBA00022692"/>
    </source>
</evidence>
<protein>
    <recommendedName>
        <fullName evidence="11">Z-ring associated protein G</fullName>
    </recommendedName>
    <alternativeName>
        <fullName evidence="12">Cell division protein ZapG</fullName>
    </alternativeName>
</protein>
<evidence type="ECO:0000256" key="2">
    <source>
        <dbReference type="ARBA" id="ARBA00022475"/>
    </source>
</evidence>
<evidence type="ECO:0000256" key="14">
    <source>
        <dbReference type="SAM" id="MobiDB-lite"/>
    </source>
</evidence>
<dbReference type="Proteomes" id="UP001302477">
    <property type="component" value="Chromosome"/>
</dbReference>
<evidence type="ECO:0000256" key="7">
    <source>
        <dbReference type="ARBA" id="ARBA00022989"/>
    </source>
</evidence>
<sequence length="150" mass="16705">MHSTSVLILVGLIGLGLGALLAFFATRGRQNLDRTQELELRLKEANTRLEDFQLQVNEHFDQTAQLVNNLTQSYKEVHEHLATSAMRLSNQDIGRQMLEAGSGNLRDSDEYLNVLPPRDWAPTKGALSEDYGIEKEAQAPSPAPVNAIHR</sequence>
<dbReference type="GO" id="GO:0008360">
    <property type="term" value="P:regulation of cell shape"/>
    <property type="evidence" value="ECO:0007669"/>
    <property type="project" value="UniProtKB-KW"/>
</dbReference>
<evidence type="ECO:0000256" key="15">
    <source>
        <dbReference type="SAM" id="Phobius"/>
    </source>
</evidence>
<feature type="coiled-coil region" evidence="13">
    <location>
        <begin position="35"/>
        <end position="62"/>
    </location>
</feature>
<evidence type="ECO:0000256" key="12">
    <source>
        <dbReference type="ARBA" id="ARBA00035727"/>
    </source>
</evidence>
<evidence type="ECO:0000256" key="6">
    <source>
        <dbReference type="ARBA" id="ARBA00022960"/>
    </source>
</evidence>
<keyword evidence="5 15" id="KW-0812">Transmembrane</keyword>
<feature type="region of interest" description="Disordered" evidence="14">
    <location>
        <begin position="123"/>
        <end position="150"/>
    </location>
</feature>
<dbReference type="PANTHER" id="PTHR39579">
    <property type="entry name" value="INNER MEMBRANE PROTEIN YHCB"/>
    <property type="match status" value="1"/>
</dbReference>
<dbReference type="GO" id="GO:0005886">
    <property type="term" value="C:plasma membrane"/>
    <property type="evidence" value="ECO:0007669"/>
    <property type="project" value="UniProtKB-SubCell"/>
</dbReference>
<keyword evidence="13" id="KW-0175">Coiled coil</keyword>
<feature type="transmembrane region" description="Helical" evidence="15">
    <location>
        <begin position="6"/>
        <end position="25"/>
    </location>
</feature>